<sequence length="628" mass="67282">MLSSLKRKLYVPVAILAIVAIIALITSFFVISVLGNAQSSVEAIERYAAKARQTQFMLVNYFDGEVSVAVLTDAVNELKNIPDSLTTHVEANEFSGIANRIARADDHRQQMLQLEEQLLAATDSSINESNSFLKYVAKKLLKDPVSLPEGEVRTIIGATNNTDTNYRIQRLFLRMINDSSLVPELREYISTAIENTRKDLIALTGTPVENAARRGLELNIQAQEVSEQYIDNAARLSELRKALLSDFSEFITLLGNVQTSRIDESFADVRGAIIMLSTLTIIGIVLVVFINLAAGRSITQSLDLISNRAGKLADAGGDLSKRLDESGDREIAQLAQQFNRFIEHIRGIVGEVKELSATTSSMASSVNTGNQSIARDLEAQLEQADGLATSAEEMLASIEQVTQHAAGAAKEASNALAETRNSQALLNSTLANSQTMSSDVANATGQMEKLAGLAEEIGGVAEVINSIAEQTNLLALNAAIEAARAGEHGRGFSVVADEVRNLATKTQQSLGQIQVSIDGLQGATEIAVKAMQSTHSVSDEMVKHTQEAAASLAQVTDIIAAIADNNHQIALSVEEQAVVIRGVNSAVVAIRDLSANAQQRTQNAAGSTASMSQQAEQLRLLVANFKTG</sequence>
<gene>
    <name evidence="9" type="ORF">C6Y40_05080</name>
</gene>
<accession>A0A2S9VDU1</accession>
<dbReference type="Proteomes" id="UP000238949">
    <property type="component" value="Unassembled WGS sequence"/>
</dbReference>
<feature type="transmembrane region" description="Helical" evidence="6">
    <location>
        <begin position="9"/>
        <end position="34"/>
    </location>
</feature>
<keyword evidence="10" id="KW-1185">Reference proteome</keyword>
<dbReference type="Pfam" id="PF00015">
    <property type="entry name" value="MCPsignal"/>
    <property type="match status" value="1"/>
</dbReference>
<feature type="coiled-coil region" evidence="5">
    <location>
        <begin position="97"/>
        <end position="124"/>
    </location>
</feature>
<feature type="domain" description="HAMP" evidence="8">
    <location>
        <begin position="296"/>
        <end position="350"/>
    </location>
</feature>
<dbReference type="CDD" id="cd11386">
    <property type="entry name" value="MCP_signal"/>
    <property type="match status" value="1"/>
</dbReference>
<dbReference type="PANTHER" id="PTHR32089">
    <property type="entry name" value="METHYL-ACCEPTING CHEMOTAXIS PROTEIN MCPB"/>
    <property type="match status" value="1"/>
</dbReference>
<evidence type="ECO:0008006" key="11">
    <source>
        <dbReference type="Google" id="ProtNLM"/>
    </source>
</evidence>
<keyword evidence="6" id="KW-0472">Membrane</keyword>
<dbReference type="PANTHER" id="PTHR32089:SF120">
    <property type="entry name" value="METHYL-ACCEPTING CHEMOTAXIS PROTEIN TLPQ"/>
    <property type="match status" value="1"/>
</dbReference>
<evidence type="ECO:0000259" key="8">
    <source>
        <dbReference type="PROSITE" id="PS50885"/>
    </source>
</evidence>
<proteinExistence type="inferred from homology"/>
<protein>
    <recommendedName>
        <fullName evidence="11">Methyl-accepting chemotaxis protein</fullName>
    </recommendedName>
</protein>
<dbReference type="PROSITE" id="PS50885">
    <property type="entry name" value="HAMP"/>
    <property type="match status" value="1"/>
</dbReference>
<dbReference type="AlphaFoldDB" id="A0A2S9VDU1"/>
<keyword evidence="6" id="KW-0812">Transmembrane</keyword>
<evidence type="ECO:0000259" key="7">
    <source>
        <dbReference type="PROSITE" id="PS50111"/>
    </source>
</evidence>
<reference evidence="10" key="1">
    <citation type="journal article" date="2020" name="Int. J. Syst. Evol. Microbiol.">
        <title>Alteromonas alba sp. nov., a marine bacterium isolated from the seawater of the West Pacific Ocean.</title>
        <authorList>
            <person name="Sun C."/>
            <person name="Wu Y.-H."/>
            <person name="Xamxidin M."/>
            <person name="Cheng H."/>
            <person name="Xu X.-W."/>
        </authorList>
    </citation>
    <scope>NUCLEOTIDE SEQUENCE [LARGE SCALE GENOMIC DNA]</scope>
    <source>
        <strain evidence="10">190</strain>
    </source>
</reference>
<dbReference type="InterPro" id="IPR003660">
    <property type="entry name" value="HAMP_dom"/>
</dbReference>
<evidence type="ECO:0000313" key="10">
    <source>
        <dbReference type="Proteomes" id="UP000238949"/>
    </source>
</evidence>
<dbReference type="GO" id="GO:0016020">
    <property type="term" value="C:membrane"/>
    <property type="evidence" value="ECO:0007669"/>
    <property type="project" value="UniProtKB-SubCell"/>
</dbReference>
<keyword evidence="5" id="KW-0175">Coiled coil</keyword>
<dbReference type="SMART" id="SM00283">
    <property type="entry name" value="MA"/>
    <property type="match status" value="1"/>
</dbReference>
<dbReference type="SMART" id="SM00304">
    <property type="entry name" value="HAMP"/>
    <property type="match status" value="1"/>
</dbReference>
<dbReference type="EMBL" id="PVNP01000046">
    <property type="protein sequence ID" value="PRO74628.1"/>
    <property type="molecule type" value="Genomic_DNA"/>
</dbReference>
<feature type="domain" description="Methyl-accepting transducer" evidence="7">
    <location>
        <begin position="355"/>
        <end position="591"/>
    </location>
</feature>
<dbReference type="PROSITE" id="PS50111">
    <property type="entry name" value="CHEMOTAXIS_TRANSDUC_2"/>
    <property type="match status" value="1"/>
</dbReference>
<keyword evidence="2 4" id="KW-0807">Transducer</keyword>
<evidence type="ECO:0000256" key="1">
    <source>
        <dbReference type="ARBA" id="ARBA00004370"/>
    </source>
</evidence>
<feature type="transmembrane region" description="Helical" evidence="6">
    <location>
        <begin position="272"/>
        <end position="294"/>
    </location>
</feature>
<dbReference type="CDD" id="cd06225">
    <property type="entry name" value="HAMP"/>
    <property type="match status" value="1"/>
</dbReference>
<dbReference type="FunFam" id="1.10.287.950:FF:000001">
    <property type="entry name" value="Methyl-accepting chemotaxis sensory transducer"/>
    <property type="match status" value="1"/>
</dbReference>
<dbReference type="RefSeq" id="WP_105933640.1">
    <property type="nucleotide sequence ID" value="NZ_PVNP01000046.1"/>
</dbReference>
<organism evidence="9 10">
    <name type="scientific">Alteromonas alba</name>
    <dbReference type="NCBI Taxonomy" id="2079529"/>
    <lineage>
        <taxon>Bacteria</taxon>
        <taxon>Pseudomonadati</taxon>
        <taxon>Pseudomonadota</taxon>
        <taxon>Gammaproteobacteria</taxon>
        <taxon>Alteromonadales</taxon>
        <taxon>Alteromonadaceae</taxon>
        <taxon>Alteromonas/Salinimonas group</taxon>
        <taxon>Alteromonas</taxon>
    </lineage>
</organism>
<evidence type="ECO:0000256" key="2">
    <source>
        <dbReference type="ARBA" id="ARBA00023224"/>
    </source>
</evidence>
<dbReference type="Gene3D" id="1.10.287.950">
    <property type="entry name" value="Methyl-accepting chemotaxis protein"/>
    <property type="match status" value="1"/>
</dbReference>
<name>A0A2S9VDU1_9ALTE</name>
<evidence type="ECO:0000313" key="9">
    <source>
        <dbReference type="EMBL" id="PRO74628.1"/>
    </source>
</evidence>
<dbReference type="Pfam" id="PF00672">
    <property type="entry name" value="HAMP"/>
    <property type="match status" value="1"/>
</dbReference>
<dbReference type="SUPFAM" id="SSF58104">
    <property type="entry name" value="Methyl-accepting chemotaxis protein (MCP) signaling domain"/>
    <property type="match status" value="1"/>
</dbReference>
<dbReference type="InterPro" id="IPR004089">
    <property type="entry name" value="MCPsignal_dom"/>
</dbReference>
<evidence type="ECO:0000256" key="3">
    <source>
        <dbReference type="ARBA" id="ARBA00029447"/>
    </source>
</evidence>
<evidence type="ECO:0000256" key="6">
    <source>
        <dbReference type="SAM" id="Phobius"/>
    </source>
</evidence>
<comment type="similarity">
    <text evidence="3">Belongs to the methyl-accepting chemotaxis (MCP) protein family.</text>
</comment>
<dbReference type="GO" id="GO:0006935">
    <property type="term" value="P:chemotaxis"/>
    <property type="evidence" value="ECO:0007669"/>
    <property type="project" value="UniProtKB-ARBA"/>
</dbReference>
<dbReference type="GO" id="GO:0007165">
    <property type="term" value="P:signal transduction"/>
    <property type="evidence" value="ECO:0007669"/>
    <property type="project" value="UniProtKB-KW"/>
</dbReference>
<comment type="subcellular location">
    <subcellularLocation>
        <location evidence="1">Membrane</location>
    </subcellularLocation>
</comment>
<comment type="caution">
    <text evidence="9">The sequence shown here is derived from an EMBL/GenBank/DDBJ whole genome shotgun (WGS) entry which is preliminary data.</text>
</comment>
<evidence type="ECO:0000256" key="5">
    <source>
        <dbReference type="SAM" id="Coils"/>
    </source>
</evidence>
<keyword evidence="6" id="KW-1133">Transmembrane helix</keyword>
<dbReference type="OrthoDB" id="5800769at2"/>
<evidence type="ECO:0000256" key="4">
    <source>
        <dbReference type="PROSITE-ProRule" id="PRU00284"/>
    </source>
</evidence>